<evidence type="ECO:0000256" key="1">
    <source>
        <dbReference type="SAM" id="MobiDB-lite"/>
    </source>
</evidence>
<reference evidence="3" key="1">
    <citation type="submission" date="2025-08" db="UniProtKB">
        <authorList>
            <consortium name="RefSeq"/>
        </authorList>
    </citation>
    <scope>IDENTIFICATION</scope>
    <source>
        <tissue evidence="3">Muscle</tissue>
    </source>
</reference>
<name>A0A455BX54_PHYMC</name>
<feature type="region of interest" description="Disordered" evidence="1">
    <location>
        <begin position="1"/>
        <end position="89"/>
    </location>
</feature>
<dbReference type="AlphaFoldDB" id="A0A455BX54"/>
<protein>
    <submittedName>
        <fullName evidence="3">Uncharacterized protein</fullName>
    </submittedName>
</protein>
<evidence type="ECO:0000313" key="2">
    <source>
        <dbReference type="Proteomes" id="UP000248484"/>
    </source>
</evidence>
<dbReference type="Proteomes" id="UP000248484">
    <property type="component" value="Chromosome 7"/>
</dbReference>
<organism evidence="2 3">
    <name type="scientific">Physeter macrocephalus</name>
    <name type="common">Sperm whale</name>
    <name type="synonym">Physeter catodon</name>
    <dbReference type="NCBI Taxonomy" id="9755"/>
    <lineage>
        <taxon>Eukaryota</taxon>
        <taxon>Metazoa</taxon>
        <taxon>Chordata</taxon>
        <taxon>Craniata</taxon>
        <taxon>Vertebrata</taxon>
        <taxon>Euteleostomi</taxon>
        <taxon>Mammalia</taxon>
        <taxon>Eutheria</taxon>
        <taxon>Laurasiatheria</taxon>
        <taxon>Artiodactyla</taxon>
        <taxon>Whippomorpha</taxon>
        <taxon>Cetacea</taxon>
        <taxon>Odontoceti</taxon>
        <taxon>Physeteridae</taxon>
        <taxon>Physeter</taxon>
    </lineage>
</organism>
<dbReference type="KEGG" id="pcad:114486661"/>
<dbReference type="RefSeq" id="XP_028348376.1">
    <property type="nucleotide sequence ID" value="XM_028492575.2"/>
</dbReference>
<sequence>MTSTGSSDPIPGSQERGVDRGRQAGVALRPSVHLPVGPRRLLRRGQRDPRRAGLGRKQCSGLLNLCAPPGGTSRKEGNPTGSAAGALSRRDSAMNPVLMLLRSCQPPPGASLPPHPRRVISVSSSPPATQEFEDGVFTFAHDCQRDGGQARSPPTLLQPHSVSKVHKWCSSEGEGPGGRKGTRATSCSAAHGESSRLWLSLAIRPQASALQAALRPPPHPHASAQEAPSLSLATDGHFCDCRIELLTLCESVTPPPVGWTPTTIAESYPHT</sequence>
<evidence type="ECO:0000313" key="3">
    <source>
        <dbReference type="RefSeq" id="XP_028348376.1"/>
    </source>
</evidence>
<dbReference type="GeneID" id="114486661"/>
<proteinExistence type="predicted"/>
<accession>A0A455BX54</accession>
<keyword evidence="2" id="KW-1185">Reference proteome</keyword>
<gene>
    <name evidence="3" type="primary">LOC114486661</name>
</gene>
<dbReference type="InParanoid" id="A0A455BX54"/>